<evidence type="ECO:0000259" key="10">
    <source>
        <dbReference type="PROSITE" id="PS50862"/>
    </source>
</evidence>
<dbReference type="Pfam" id="PF03129">
    <property type="entry name" value="HGTP_anticodon"/>
    <property type="match status" value="1"/>
</dbReference>
<organism evidence="11 12">
    <name type="scientific">Cephus cinctus</name>
    <name type="common">Wheat stem sawfly</name>
    <dbReference type="NCBI Taxonomy" id="211228"/>
    <lineage>
        <taxon>Eukaryota</taxon>
        <taxon>Metazoa</taxon>
        <taxon>Ecdysozoa</taxon>
        <taxon>Arthropoda</taxon>
        <taxon>Hexapoda</taxon>
        <taxon>Insecta</taxon>
        <taxon>Pterygota</taxon>
        <taxon>Neoptera</taxon>
        <taxon>Endopterygota</taxon>
        <taxon>Hymenoptera</taxon>
        <taxon>Cephoidea</taxon>
        <taxon>Cephidae</taxon>
        <taxon>Cephus</taxon>
    </lineage>
</organism>
<evidence type="ECO:0000256" key="1">
    <source>
        <dbReference type="ARBA" id="ARBA00012831"/>
    </source>
</evidence>
<dbReference type="InterPro" id="IPR002314">
    <property type="entry name" value="aa-tRNA-synt_IIb"/>
</dbReference>
<dbReference type="GO" id="GO:0005739">
    <property type="term" value="C:mitochondrion"/>
    <property type="evidence" value="ECO:0007669"/>
    <property type="project" value="TreeGrafter"/>
</dbReference>
<evidence type="ECO:0000256" key="4">
    <source>
        <dbReference type="ARBA" id="ARBA00022840"/>
    </source>
</evidence>
<dbReference type="CDD" id="cd00779">
    <property type="entry name" value="ProRS_core_prok"/>
    <property type="match status" value="1"/>
</dbReference>
<dbReference type="GeneID" id="107271448"/>
<dbReference type="InterPro" id="IPR004154">
    <property type="entry name" value="Anticodon-bd"/>
</dbReference>
<evidence type="ECO:0000256" key="7">
    <source>
        <dbReference type="ARBA" id="ARBA00029731"/>
    </source>
</evidence>
<keyword evidence="5" id="KW-0648">Protein biosynthesis</keyword>
<comment type="catalytic activity">
    <reaction evidence="8">
        <text>tRNA(Pro) + L-proline + ATP = L-prolyl-tRNA(Pro) + AMP + diphosphate</text>
        <dbReference type="Rhea" id="RHEA:14305"/>
        <dbReference type="Rhea" id="RHEA-COMP:9700"/>
        <dbReference type="Rhea" id="RHEA-COMP:9702"/>
        <dbReference type="ChEBI" id="CHEBI:30616"/>
        <dbReference type="ChEBI" id="CHEBI:33019"/>
        <dbReference type="ChEBI" id="CHEBI:60039"/>
        <dbReference type="ChEBI" id="CHEBI:78442"/>
        <dbReference type="ChEBI" id="CHEBI:78532"/>
        <dbReference type="ChEBI" id="CHEBI:456215"/>
        <dbReference type="EC" id="6.1.1.15"/>
    </reaction>
</comment>
<keyword evidence="6" id="KW-0030">Aminoacyl-tRNA synthetase</keyword>
<dbReference type="InterPro" id="IPR006195">
    <property type="entry name" value="aa-tRNA-synth_II"/>
</dbReference>
<protein>
    <recommendedName>
        <fullName evidence="9">Probable proline--tRNA ligase, mitochondrial</fullName>
        <ecNumber evidence="1">6.1.1.15</ecNumber>
    </recommendedName>
    <alternativeName>
        <fullName evidence="7">Prolyl-tRNA synthetase</fullName>
    </alternativeName>
</protein>
<evidence type="ECO:0000256" key="2">
    <source>
        <dbReference type="ARBA" id="ARBA00022598"/>
    </source>
</evidence>
<keyword evidence="3" id="KW-0547">Nucleotide-binding</keyword>
<evidence type="ECO:0000256" key="3">
    <source>
        <dbReference type="ARBA" id="ARBA00022741"/>
    </source>
</evidence>
<dbReference type="SUPFAM" id="SSF52954">
    <property type="entry name" value="Class II aaRS ABD-related"/>
    <property type="match status" value="1"/>
</dbReference>
<dbReference type="FunFam" id="3.30.930.10:FF:000042">
    <property type="entry name" value="probable proline--tRNA ligase, mitochondrial"/>
    <property type="match status" value="1"/>
</dbReference>
<keyword evidence="11" id="KW-1185">Reference proteome</keyword>
<reference evidence="12" key="1">
    <citation type="submission" date="2025-08" db="UniProtKB">
        <authorList>
            <consortium name="RefSeq"/>
        </authorList>
    </citation>
    <scope>IDENTIFICATION</scope>
</reference>
<dbReference type="GO" id="GO:0006433">
    <property type="term" value="P:prolyl-tRNA aminoacylation"/>
    <property type="evidence" value="ECO:0007669"/>
    <property type="project" value="InterPro"/>
</dbReference>
<dbReference type="InterPro" id="IPR002316">
    <property type="entry name" value="Pro-tRNA-ligase_IIa"/>
</dbReference>
<dbReference type="RefSeq" id="XP_015602955.1">
    <property type="nucleotide sequence ID" value="XM_015747469.1"/>
</dbReference>
<dbReference type="PANTHER" id="PTHR42753:SF10">
    <property type="entry name" value="PROLINE--TRNA LIGASE, MITOCHONDRIAL-RELATED"/>
    <property type="match status" value="1"/>
</dbReference>
<dbReference type="Proteomes" id="UP000694920">
    <property type="component" value="Unplaced"/>
</dbReference>
<dbReference type="GO" id="GO:0004827">
    <property type="term" value="F:proline-tRNA ligase activity"/>
    <property type="evidence" value="ECO:0007669"/>
    <property type="project" value="UniProtKB-EC"/>
</dbReference>
<dbReference type="GO" id="GO:0005524">
    <property type="term" value="F:ATP binding"/>
    <property type="evidence" value="ECO:0007669"/>
    <property type="project" value="UniProtKB-KW"/>
</dbReference>
<dbReference type="EC" id="6.1.1.15" evidence="1"/>
<dbReference type="Pfam" id="PF00587">
    <property type="entry name" value="tRNA-synt_2b"/>
    <property type="match status" value="1"/>
</dbReference>
<dbReference type="SUPFAM" id="SSF55681">
    <property type="entry name" value="Class II aaRS and biotin synthetases"/>
    <property type="match status" value="1"/>
</dbReference>
<gene>
    <name evidence="12" type="primary">LOC107271448</name>
</gene>
<evidence type="ECO:0000256" key="9">
    <source>
        <dbReference type="ARBA" id="ARBA00071545"/>
    </source>
</evidence>
<evidence type="ECO:0000313" key="11">
    <source>
        <dbReference type="Proteomes" id="UP000694920"/>
    </source>
</evidence>
<evidence type="ECO:0000313" key="12">
    <source>
        <dbReference type="RefSeq" id="XP_015602955.1"/>
    </source>
</evidence>
<dbReference type="Gene3D" id="3.40.50.800">
    <property type="entry name" value="Anticodon-binding domain"/>
    <property type="match status" value="1"/>
</dbReference>
<evidence type="ECO:0000256" key="5">
    <source>
        <dbReference type="ARBA" id="ARBA00022917"/>
    </source>
</evidence>
<dbReference type="PROSITE" id="PS50862">
    <property type="entry name" value="AA_TRNA_LIGASE_II"/>
    <property type="match status" value="1"/>
</dbReference>
<evidence type="ECO:0000256" key="6">
    <source>
        <dbReference type="ARBA" id="ARBA00023146"/>
    </source>
</evidence>
<dbReference type="AlphaFoldDB" id="A0AAJ7C679"/>
<dbReference type="Gene3D" id="3.30.930.10">
    <property type="entry name" value="Bira Bifunctional Protein, Domain 2"/>
    <property type="match status" value="1"/>
</dbReference>
<dbReference type="InterPro" id="IPR036621">
    <property type="entry name" value="Anticodon-bd_dom_sf"/>
</dbReference>
<dbReference type="PANTHER" id="PTHR42753">
    <property type="entry name" value="MITOCHONDRIAL RIBOSOME PROTEIN L39/PROLYL-TRNA LIGASE FAMILY MEMBER"/>
    <property type="match status" value="1"/>
</dbReference>
<evidence type="ECO:0000256" key="8">
    <source>
        <dbReference type="ARBA" id="ARBA00047671"/>
    </source>
</evidence>
<dbReference type="PRINTS" id="PR01046">
    <property type="entry name" value="TRNASYNTHPRO"/>
</dbReference>
<sequence length="444" mass="49724">MSHNIINNINRVSKLFQPINTLPKDAVIKSGVASKSYNLMLDMGIIRQVNSGMYSLLPLGLRVLQKLEALVDSEMTKAGAQKMLLPILTSATLWNRSGRLKTIGSELFTVEDRHKKLYVLNPTYEEAICELLAGIIPITSKDLPLKLYQISRKWRDEMKPRLGLLRGREFVMKDLYTFDTNLENAQNTYNKICESYDSLFKQIGVDYVKVIGAAGIIGGSLSHEYHYLSDIGEDTVLLCQSCGYSVNSEVLNLSSCLKCNNNLSSHSAIEVGHTFLLDTKYSKPLNATFLDGPKPKPLVMGCFGLGLTRIIAAVVEILSTNEVLRWPNNLAPFNVCILTPKKGSKEEIAAPYAEQIFGILNELNVDTIIDDRIHLTIGRRMFDANRTGYPFIIVIGKTASNQNPMFEIHDVKNSTRIDTNIEGIINYFNNQDINREIKQNEAVV</sequence>
<keyword evidence="2 12" id="KW-0436">Ligase</keyword>
<keyword evidence="4" id="KW-0067">ATP-binding</keyword>
<proteinExistence type="predicted"/>
<name>A0AAJ7C679_CEPCN</name>
<dbReference type="KEGG" id="ccin:107271448"/>
<feature type="domain" description="Aminoacyl-transfer RNA synthetases class-II family profile" evidence="10">
    <location>
        <begin position="47"/>
        <end position="340"/>
    </location>
</feature>
<dbReference type="InterPro" id="IPR050062">
    <property type="entry name" value="Pro-tRNA_synthetase"/>
</dbReference>
<dbReference type="InterPro" id="IPR033730">
    <property type="entry name" value="ProRS_core_prok"/>
</dbReference>
<dbReference type="CTD" id="38331"/>
<accession>A0AAJ7C679</accession>
<dbReference type="InterPro" id="IPR045864">
    <property type="entry name" value="aa-tRNA-synth_II/BPL/LPL"/>
</dbReference>